<dbReference type="GO" id="GO:0000302">
    <property type="term" value="P:response to reactive oxygen species"/>
    <property type="evidence" value="ECO:0007669"/>
    <property type="project" value="TreeGrafter"/>
</dbReference>
<dbReference type="InterPro" id="IPR001621">
    <property type="entry name" value="Ligninase"/>
</dbReference>
<evidence type="ECO:0000256" key="12">
    <source>
        <dbReference type="PIRSR" id="PIRSR601621-3"/>
    </source>
</evidence>
<proteinExistence type="inferred from homology"/>
<feature type="signal peptide" evidence="14">
    <location>
        <begin position="1"/>
        <end position="17"/>
    </location>
</feature>
<dbReference type="InterPro" id="IPR024589">
    <property type="entry name" value="Ligninase_C"/>
</dbReference>
<feature type="active site" description="Proton acceptor" evidence="10">
    <location>
        <position position="69"/>
    </location>
</feature>
<feature type="binding site" evidence="11">
    <location>
        <position position="210"/>
    </location>
    <ligand>
        <name>Ca(2+)</name>
        <dbReference type="ChEBI" id="CHEBI:29108"/>
        <label>2</label>
    </ligand>
</feature>
<dbReference type="OrthoDB" id="2113341at2759"/>
<keyword evidence="5 14" id="KW-0732">Signal</keyword>
<keyword evidence="3 11" id="KW-0349">Heme</keyword>
<sequence length="356" mass="37698">MLSAALVSLALVSGAFARAIKPRAVCADGTTVSNAACCAFIPVRDDLINDIFEGTCGENAHSTVRIAFHDAIGWSDFSDKGGGADGSMIAFGDIELAFEANAGIDEIVEDLQPFALAHGISFGDVIQFGSSVALSLCPGAPLVQTFVGRANATEPAVDGTVPDPFNPVDMILARMLDAGFQPEEVIALLASHTIAAQDEIEPAIERSPFDSTPALFDNQVFLEVLLQGTAFPGNGSHEGEVESPLPGEFRLQSDRDLARDPRTACTWQSFALDHDTMAQKFSAAMTKLSLLGQFQDQLVDCTEIIPQAPPSSRSQAFFPAGKTFDDLELTACDNAFPTTLLTQEGTTTSVARVPPQ</sequence>
<dbReference type="Pfam" id="PF11895">
    <property type="entry name" value="Peroxidase_ext"/>
    <property type="match status" value="1"/>
</dbReference>
<evidence type="ECO:0000256" key="10">
    <source>
        <dbReference type="PIRSR" id="PIRSR601621-1"/>
    </source>
</evidence>
<feature type="binding site" evidence="11">
    <location>
        <position position="83"/>
    </location>
    <ligand>
        <name>Ca(2+)</name>
        <dbReference type="ChEBI" id="CHEBI:29108"/>
        <label>1</label>
    </ligand>
</feature>
<reference evidence="16 17" key="1">
    <citation type="journal article" date="2016" name="Mol. Biol. Evol.">
        <title>Comparative Genomics of Early-Diverging Mushroom-Forming Fungi Provides Insights into the Origins of Lignocellulose Decay Capabilities.</title>
        <authorList>
            <person name="Nagy L.G."/>
            <person name="Riley R."/>
            <person name="Tritt A."/>
            <person name="Adam C."/>
            <person name="Daum C."/>
            <person name="Floudas D."/>
            <person name="Sun H."/>
            <person name="Yadav J.S."/>
            <person name="Pangilinan J."/>
            <person name="Larsson K.H."/>
            <person name="Matsuura K."/>
            <person name="Barry K."/>
            <person name="Labutti K."/>
            <person name="Kuo R."/>
            <person name="Ohm R.A."/>
            <person name="Bhattacharya S.S."/>
            <person name="Shirouzu T."/>
            <person name="Yoshinaga Y."/>
            <person name="Martin F.M."/>
            <person name="Grigoriev I.V."/>
            <person name="Hibbett D.S."/>
        </authorList>
    </citation>
    <scope>NUCLEOTIDE SEQUENCE [LARGE SCALE GENOMIC DNA]</scope>
    <source>
        <strain evidence="16 17">HHB12029</strain>
    </source>
</reference>
<keyword evidence="4 11" id="KW-0479">Metal-binding</keyword>
<dbReference type="InterPro" id="IPR010255">
    <property type="entry name" value="Haem_peroxidase_sf"/>
</dbReference>
<gene>
    <name evidence="16" type="ORF">EXIGLDRAFT_722052</name>
</gene>
<dbReference type="PROSITE" id="PS00435">
    <property type="entry name" value="PEROXIDASE_1"/>
    <property type="match status" value="1"/>
</dbReference>
<dbReference type="AlphaFoldDB" id="A0A165FHI4"/>
<name>A0A165FHI4_EXIGL</name>
<dbReference type="SUPFAM" id="SSF48113">
    <property type="entry name" value="Heme-dependent peroxidases"/>
    <property type="match status" value="1"/>
</dbReference>
<dbReference type="InParanoid" id="A0A165FHI4"/>
<dbReference type="InterPro" id="IPR044831">
    <property type="entry name" value="Ccp1-like"/>
</dbReference>
<dbReference type="GO" id="GO:0046872">
    <property type="term" value="F:metal ion binding"/>
    <property type="evidence" value="ECO:0007669"/>
    <property type="project" value="UniProtKB-UniRule"/>
</dbReference>
<dbReference type="STRING" id="1314781.A0A165FHI4"/>
<feature type="binding site" evidence="11">
    <location>
        <position position="85"/>
    </location>
    <ligand>
        <name>Ca(2+)</name>
        <dbReference type="ChEBI" id="CHEBI:29108"/>
        <label>1</label>
    </ligand>
</feature>
<feature type="binding site" description="axial binding residue" evidence="11">
    <location>
        <position position="192"/>
    </location>
    <ligand>
        <name>heme b</name>
        <dbReference type="ChEBI" id="CHEBI:60344"/>
    </ligand>
    <ligandPart>
        <name>Fe</name>
        <dbReference type="ChEBI" id="CHEBI:18248"/>
    </ligandPart>
</feature>
<keyword evidence="9" id="KW-0325">Glycoprotein</keyword>
<evidence type="ECO:0000256" key="3">
    <source>
        <dbReference type="ARBA" id="ARBA00022617"/>
    </source>
</evidence>
<feature type="binding site" evidence="11">
    <location>
        <position position="217"/>
    </location>
    <ligand>
        <name>Ca(2+)</name>
        <dbReference type="ChEBI" id="CHEBI:29108"/>
        <label>2</label>
    </ligand>
</feature>
<dbReference type="Proteomes" id="UP000077266">
    <property type="component" value="Unassembled WGS sequence"/>
</dbReference>
<keyword evidence="8 13" id="KW-1015">Disulfide bond</keyword>
<dbReference type="GO" id="GO:0020037">
    <property type="term" value="F:heme binding"/>
    <property type="evidence" value="ECO:0007669"/>
    <property type="project" value="UniProtKB-UniRule"/>
</dbReference>
<feature type="binding site" evidence="11">
    <location>
        <position position="87"/>
    </location>
    <ligand>
        <name>Ca(2+)</name>
        <dbReference type="ChEBI" id="CHEBI:29108"/>
        <label>1</label>
    </ligand>
</feature>
<dbReference type="InterPro" id="IPR002016">
    <property type="entry name" value="Haem_peroxidase"/>
</dbReference>
<feature type="binding site" evidence="11">
    <location>
        <position position="70"/>
    </location>
    <ligand>
        <name>Ca(2+)</name>
        <dbReference type="ChEBI" id="CHEBI:29108"/>
        <label>1</label>
    </ligand>
</feature>
<dbReference type="PRINTS" id="PR00458">
    <property type="entry name" value="PEROXIDASE"/>
</dbReference>
<comment type="cofactor">
    <cofactor evidence="11 14">
        <name>Ca(2+)</name>
        <dbReference type="ChEBI" id="CHEBI:29108"/>
    </cofactor>
    <text evidence="11 14">Binds 2 calcium ions per subunit.</text>
</comment>
<feature type="site" description="Transition state stabilizer" evidence="12">
    <location>
        <position position="65"/>
    </location>
</feature>
<evidence type="ECO:0000256" key="14">
    <source>
        <dbReference type="RuleBase" id="RU363051"/>
    </source>
</evidence>
<comment type="similarity">
    <text evidence="1 14">Belongs to the peroxidase family. Ligninase subfamily.</text>
</comment>
<evidence type="ECO:0000256" key="11">
    <source>
        <dbReference type="PIRSR" id="PIRSR601621-2"/>
    </source>
</evidence>
<dbReference type="CDD" id="cd00692">
    <property type="entry name" value="ligninase"/>
    <property type="match status" value="1"/>
</dbReference>
<feature type="domain" description="Plant heme peroxidase family profile" evidence="15">
    <location>
        <begin position="104"/>
        <end position="305"/>
    </location>
</feature>
<dbReference type="PROSITE" id="PS00436">
    <property type="entry name" value="PEROXIDASE_2"/>
    <property type="match status" value="1"/>
</dbReference>
<protein>
    <recommendedName>
        <fullName evidence="14">Peroxidase</fullName>
        <ecNumber evidence="14">1.11.1.-</ecNumber>
    </recommendedName>
</protein>
<feature type="disulfide bond" evidence="13">
    <location>
        <begin position="37"/>
        <end position="301"/>
    </location>
</feature>
<dbReference type="InterPro" id="IPR019793">
    <property type="entry name" value="Peroxidases_heam-ligand_BS"/>
</dbReference>
<keyword evidence="7 11" id="KW-0408">Iron</keyword>
<dbReference type="PANTHER" id="PTHR31356">
    <property type="entry name" value="THYLAKOID LUMENAL 29 KDA PROTEIN, CHLOROPLASTIC-RELATED"/>
    <property type="match status" value="1"/>
</dbReference>
<evidence type="ECO:0000256" key="1">
    <source>
        <dbReference type="ARBA" id="ARBA00006089"/>
    </source>
</evidence>
<dbReference type="Gene3D" id="1.10.520.10">
    <property type="match status" value="1"/>
</dbReference>
<dbReference type="EC" id="1.11.1.-" evidence="14"/>
<keyword evidence="11 14" id="KW-0106">Calcium</keyword>
<dbReference type="PRINTS" id="PR00462">
    <property type="entry name" value="LIGNINASE"/>
</dbReference>
<organism evidence="16 17">
    <name type="scientific">Exidia glandulosa HHB12029</name>
    <dbReference type="NCBI Taxonomy" id="1314781"/>
    <lineage>
        <taxon>Eukaryota</taxon>
        <taxon>Fungi</taxon>
        <taxon>Dikarya</taxon>
        <taxon>Basidiomycota</taxon>
        <taxon>Agaricomycotina</taxon>
        <taxon>Agaricomycetes</taxon>
        <taxon>Auriculariales</taxon>
        <taxon>Exidiaceae</taxon>
        <taxon>Exidia</taxon>
    </lineage>
</organism>
<evidence type="ECO:0000256" key="13">
    <source>
        <dbReference type="PIRSR" id="PIRSR601621-4"/>
    </source>
</evidence>
<dbReference type="EMBL" id="KV426084">
    <property type="protein sequence ID" value="KZV89005.1"/>
    <property type="molecule type" value="Genomic_DNA"/>
</dbReference>
<evidence type="ECO:0000256" key="7">
    <source>
        <dbReference type="ARBA" id="ARBA00023004"/>
    </source>
</evidence>
<feature type="disulfide bond" evidence="13">
    <location>
        <begin position="26"/>
        <end position="38"/>
    </location>
</feature>
<keyword evidence="2 14" id="KW-0575">Peroxidase</keyword>
<evidence type="ECO:0000256" key="6">
    <source>
        <dbReference type="ARBA" id="ARBA00023002"/>
    </source>
</evidence>
<evidence type="ECO:0000313" key="17">
    <source>
        <dbReference type="Proteomes" id="UP000077266"/>
    </source>
</evidence>
<evidence type="ECO:0000256" key="2">
    <source>
        <dbReference type="ARBA" id="ARBA00022559"/>
    </source>
</evidence>
<feature type="binding site" evidence="11">
    <location>
        <position position="193"/>
    </location>
    <ligand>
        <name>Ca(2+)</name>
        <dbReference type="ChEBI" id="CHEBI:29108"/>
        <label>2</label>
    </ligand>
</feature>
<feature type="binding site" evidence="11">
    <location>
        <position position="212"/>
    </location>
    <ligand>
        <name>Ca(2+)</name>
        <dbReference type="ChEBI" id="CHEBI:29108"/>
        <label>2</label>
    </ligand>
</feature>
<comment type="cofactor">
    <cofactor evidence="11">
        <name>heme b</name>
        <dbReference type="ChEBI" id="CHEBI:60344"/>
    </cofactor>
    <text evidence="11">Binds 1 heme b (iron(II)-protoporphyrin IX) group per subunit.</text>
</comment>
<evidence type="ECO:0000256" key="5">
    <source>
        <dbReference type="ARBA" id="ARBA00022729"/>
    </source>
</evidence>
<dbReference type="PANTHER" id="PTHR31356:SF66">
    <property type="entry name" value="CATALASE-PEROXIDASE"/>
    <property type="match status" value="1"/>
</dbReference>
<keyword evidence="6 14" id="KW-0560">Oxidoreductase</keyword>
<dbReference type="PROSITE" id="PS50873">
    <property type="entry name" value="PEROXIDASE_4"/>
    <property type="match status" value="1"/>
</dbReference>
<dbReference type="InterPro" id="IPR019794">
    <property type="entry name" value="Peroxidases_AS"/>
</dbReference>
<feature type="disulfide bond" evidence="13">
    <location>
        <begin position="56"/>
        <end position="137"/>
    </location>
</feature>
<evidence type="ECO:0000256" key="4">
    <source>
        <dbReference type="ARBA" id="ARBA00022723"/>
    </source>
</evidence>
<keyword evidence="17" id="KW-1185">Reference proteome</keyword>
<evidence type="ECO:0000313" key="16">
    <source>
        <dbReference type="EMBL" id="KZV89005.1"/>
    </source>
</evidence>
<accession>A0A165FHI4</accession>
<evidence type="ECO:0000256" key="9">
    <source>
        <dbReference type="ARBA" id="ARBA00023180"/>
    </source>
</evidence>
<dbReference type="Gene3D" id="1.10.420.10">
    <property type="entry name" value="Peroxidase, domain 2"/>
    <property type="match status" value="1"/>
</dbReference>
<dbReference type="GO" id="GO:0034599">
    <property type="term" value="P:cellular response to oxidative stress"/>
    <property type="evidence" value="ECO:0007669"/>
    <property type="project" value="InterPro"/>
</dbReference>
<feature type="chain" id="PRO_5007748369" description="Peroxidase" evidence="14">
    <location>
        <begin position="18"/>
        <end position="356"/>
    </location>
</feature>
<evidence type="ECO:0000256" key="8">
    <source>
        <dbReference type="ARBA" id="ARBA00023157"/>
    </source>
</evidence>
<dbReference type="Pfam" id="PF00141">
    <property type="entry name" value="peroxidase"/>
    <property type="match status" value="1"/>
</dbReference>
<dbReference type="GO" id="GO:0004601">
    <property type="term" value="F:peroxidase activity"/>
    <property type="evidence" value="ECO:0007669"/>
    <property type="project" value="UniProtKB-KW"/>
</dbReference>
<evidence type="ECO:0000259" key="15">
    <source>
        <dbReference type="PROSITE" id="PS50873"/>
    </source>
</evidence>
<dbReference type="GO" id="GO:0042744">
    <property type="term" value="P:hydrogen peroxide catabolic process"/>
    <property type="evidence" value="ECO:0007669"/>
    <property type="project" value="TreeGrafter"/>
</dbReference>